<evidence type="ECO:0000313" key="3">
    <source>
        <dbReference type="EMBL" id="RKQ93083.1"/>
    </source>
</evidence>
<evidence type="ECO:0000313" key="4">
    <source>
        <dbReference type="Proteomes" id="UP000278962"/>
    </source>
</evidence>
<dbReference type="Proteomes" id="UP000278962">
    <property type="component" value="Unassembled WGS sequence"/>
</dbReference>
<dbReference type="OrthoDB" id="3542589at2"/>
<protein>
    <recommendedName>
        <fullName evidence="5">Peptidase inhibitor I78 family protein</fullName>
    </recommendedName>
</protein>
<keyword evidence="2" id="KW-0732">Signal</keyword>
<feature type="compositionally biased region" description="Polar residues" evidence="1">
    <location>
        <begin position="27"/>
        <end position="38"/>
    </location>
</feature>
<evidence type="ECO:0000256" key="2">
    <source>
        <dbReference type="SAM" id="SignalP"/>
    </source>
</evidence>
<reference evidence="3 4" key="1">
    <citation type="submission" date="2018-10" db="EMBL/GenBank/DDBJ databases">
        <title>Genomic Encyclopedia of Archaeal and Bacterial Type Strains, Phase II (KMG-II): from individual species to whole genera.</title>
        <authorList>
            <person name="Goeker M."/>
        </authorList>
    </citation>
    <scope>NUCLEOTIDE SEQUENCE [LARGE SCALE GENOMIC DNA]</scope>
    <source>
        <strain evidence="3 4">DSM 14954</strain>
    </source>
</reference>
<dbReference type="EMBL" id="RBIL01000001">
    <property type="protein sequence ID" value="RKQ93083.1"/>
    <property type="molecule type" value="Genomic_DNA"/>
</dbReference>
<feature type="signal peptide" evidence="2">
    <location>
        <begin position="1"/>
        <end position="21"/>
    </location>
</feature>
<keyword evidence="4" id="KW-1185">Reference proteome</keyword>
<proteinExistence type="predicted"/>
<feature type="chain" id="PRO_5024909777" description="Peptidase inhibitor I78 family protein" evidence="2">
    <location>
        <begin position="22"/>
        <end position="128"/>
    </location>
</feature>
<evidence type="ECO:0008006" key="5">
    <source>
        <dbReference type="Google" id="ProtNLM"/>
    </source>
</evidence>
<name>A0A660LGU2_9ACTN</name>
<evidence type="ECO:0000256" key="1">
    <source>
        <dbReference type="SAM" id="MobiDB-lite"/>
    </source>
</evidence>
<gene>
    <name evidence="3" type="ORF">C8N24_2943</name>
</gene>
<dbReference type="AlphaFoldDB" id="A0A660LGU2"/>
<organism evidence="3 4">
    <name type="scientific">Solirubrobacter pauli</name>
    <dbReference type="NCBI Taxonomy" id="166793"/>
    <lineage>
        <taxon>Bacteria</taxon>
        <taxon>Bacillati</taxon>
        <taxon>Actinomycetota</taxon>
        <taxon>Thermoleophilia</taxon>
        <taxon>Solirubrobacterales</taxon>
        <taxon>Solirubrobacteraceae</taxon>
        <taxon>Solirubrobacter</taxon>
    </lineage>
</organism>
<comment type="caution">
    <text evidence="3">The sequence shown here is derived from an EMBL/GenBank/DDBJ whole genome shotgun (WGS) entry which is preliminary data.</text>
</comment>
<sequence length="128" mass="13128">MRWLVAIACVAVLAVASIAVAARGGDDQTTPKGANLSTIRCPLEPTGKTGPDGQPQYAPAKDAFDTATLIDLPLAEARAKAAKSGCDIVVSIQDGAGQPVPIDLNPKLIYVYTEKGRVTQIEGVGGGI</sequence>
<accession>A0A660LGU2</accession>
<feature type="region of interest" description="Disordered" evidence="1">
    <location>
        <begin position="24"/>
        <end position="58"/>
    </location>
</feature>